<proteinExistence type="inferred from homology"/>
<feature type="transmembrane region" description="Helical" evidence="7">
    <location>
        <begin position="120"/>
        <end position="141"/>
    </location>
</feature>
<dbReference type="KEGG" id="tcm:HL41_02510"/>
<dbReference type="PANTHER" id="PTHR43299">
    <property type="entry name" value="UPF0718 PROTEIN YRAQ"/>
    <property type="match status" value="1"/>
</dbReference>
<feature type="transmembrane region" description="Helical" evidence="7">
    <location>
        <begin position="186"/>
        <end position="208"/>
    </location>
</feature>
<feature type="transmembrane region" description="Helical" evidence="7">
    <location>
        <begin position="294"/>
        <end position="315"/>
    </location>
</feature>
<evidence type="ECO:0000313" key="8">
    <source>
        <dbReference type="EMBL" id="AIH03755.1"/>
    </source>
</evidence>
<dbReference type="PANTHER" id="PTHR43299:SF1">
    <property type="entry name" value="UPF0718 PROTEIN YRAQ"/>
    <property type="match status" value="1"/>
</dbReference>
<dbReference type="RefSeq" id="WP_038061130.1">
    <property type="nucleotide sequence ID" value="NZ_CP008796.1"/>
</dbReference>
<name>A0A075WRV4_9BACT</name>
<keyword evidence="3" id="KW-1003">Cell membrane</keyword>
<dbReference type="InterPro" id="IPR005524">
    <property type="entry name" value="DUF318"/>
</dbReference>
<keyword evidence="5 7" id="KW-1133">Transmembrane helix</keyword>
<evidence type="ECO:0000256" key="2">
    <source>
        <dbReference type="ARBA" id="ARBA00006386"/>
    </source>
</evidence>
<comment type="subcellular location">
    <subcellularLocation>
        <location evidence="1">Cell membrane</location>
        <topology evidence="1">Multi-pass membrane protein</topology>
    </subcellularLocation>
</comment>
<evidence type="ECO:0000313" key="9">
    <source>
        <dbReference type="Proteomes" id="UP000028481"/>
    </source>
</evidence>
<dbReference type="HOGENOM" id="CLU_058185_0_0_0"/>
<evidence type="ECO:0000256" key="7">
    <source>
        <dbReference type="SAM" id="Phobius"/>
    </source>
</evidence>
<gene>
    <name evidence="8" type="ORF">HL41_02510</name>
</gene>
<dbReference type="eggNOG" id="COG0701">
    <property type="taxonomic scope" value="Bacteria"/>
</dbReference>
<feature type="transmembrane region" description="Helical" evidence="7">
    <location>
        <begin position="266"/>
        <end position="282"/>
    </location>
</feature>
<evidence type="ECO:0000256" key="4">
    <source>
        <dbReference type="ARBA" id="ARBA00022692"/>
    </source>
</evidence>
<dbReference type="OrthoDB" id="9777774at2"/>
<feature type="transmembrane region" description="Helical" evidence="7">
    <location>
        <begin position="327"/>
        <end position="355"/>
    </location>
</feature>
<feature type="transmembrane region" description="Helical" evidence="7">
    <location>
        <begin position="244"/>
        <end position="261"/>
    </location>
</feature>
<keyword evidence="6 7" id="KW-0472">Membrane</keyword>
<evidence type="ECO:0000256" key="3">
    <source>
        <dbReference type="ARBA" id="ARBA00022475"/>
    </source>
</evidence>
<feature type="transmembrane region" description="Helical" evidence="7">
    <location>
        <begin position="85"/>
        <end position="108"/>
    </location>
</feature>
<dbReference type="PaxDb" id="289377-HL41_02510"/>
<feature type="transmembrane region" description="Helical" evidence="7">
    <location>
        <begin position="361"/>
        <end position="382"/>
    </location>
</feature>
<evidence type="ECO:0000256" key="5">
    <source>
        <dbReference type="ARBA" id="ARBA00022989"/>
    </source>
</evidence>
<organism evidence="8 9">
    <name type="scientific">Thermodesulfobacterium commune DSM 2178</name>
    <dbReference type="NCBI Taxonomy" id="289377"/>
    <lineage>
        <taxon>Bacteria</taxon>
        <taxon>Pseudomonadati</taxon>
        <taxon>Thermodesulfobacteriota</taxon>
        <taxon>Thermodesulfobacteria</taxon>
        <taxon>Thermodesulfobacteriales</taxon>
        <taxon>Thermodesulfobacteriaceae</taxon>
        <taxon>Thermodesulfobacterium</taxon>
    </lineage>
</organism>
<feature type="transmembrane region" description="Helical" evidence="7">
    <location>
        <begin position="46"/>
        <end position="64"/>
    </location>
</feature>
<comment type="similarity">
    <text evidence="2">Belongs to the UPF0718 family.</text>
</comment>
<accession>A0A075WRV4</accession>
<reference evidence="8 9" key="1">
    <citation type="journal article" date="2015" name="Genome Announc.">
        <title>Genome Sequence of a Sulfate-Reducing Thermophilic Bacterium, Thermodesulfobacterium commune DSM 2178T (Phylum Thermodesulfobacteria).</title>
        <authorList>
            <person name="Bhatnagar S."/>
            <person name="Badger J.H."/>
            <person name="Madupu R."/>
            <person name="Khouri H.M."/>
            <person name="O'Connor E.M."/>
            <person name="Robb F.T."/>
            <person name="Ward N.L."/>
            <person name="Eisen J.A."/>
        </authorList>
    </citation>
    <scope>NUCLEOTIDE SEQUENCE [LARGE SCALE GENOMIC DNA]</scope>
    <source>
        <strain evidence="8 9">DSM 2178</strain>
    </source>
</reference>
<dbReference type="Pfam" id="PF03773">
    <property type="entry name" value="ArsP_1"/>
    <property type="match status" value="1"/>
</dbReference>
<feature type="transmembrane region" description="Helical" evidence="7">
    <location>
        <begin position="220"/>
        <end position="238"/>
    </location>
</feature>
<sequence length="425" mass="46131">MLKELKFLLIAAFVFLFFYFLPAEQRVIEGLKEAVYLTHEYAREHVIFCLLPALFIAGAISTFLSEASVMKYLGAQAPKVVSYSVASVSGTILAVCSCTVLPIFAGIYFRGAGIGPATTFLYSGPAINVLAIVLTGKILGIHIGMARAIGAIAGSIIVGLLMAYIFRKEEIKRLGEVEIPQTLKTIPFYQKVVLLSTLVGVLIFATWGAKEGLAGFIFSIKWYLVCFLAILIGIQVVFWFKVSAIYLILTGFFVVLTQLLLHEKEISFLVGLVGFSYALYKTKGDMEKWFQSTYLLGKQILPLLLAGVFVAGFFLGRPGHEAFIPSFYVNSLVGGNSLLANFFASVVGVLMYFATLTEVPIIQGLLGAGMGYGPALALLLTGPSVSLPSLLVLKSIWGVKKTLVYAVIVIFLGTISGYIFGMIYS</sequence>
<dbReference type="Proteomes" id="UP000028481">
    <property type="component" value="Chromosome"/>
</dbReference>
<keyword evidence="4 7" id="KW-0812">Transmembrane</keyword>
<evidence type="ECO:0000256" key="1">
    <source>
        <dbReference type="ARBA" id="ARBA00004651"/>
    </source>
</evidence>
<dbReference type="GO" id="GO:0005886">
    <property type="term" value="C:plasma membrane"/>
    <property type="evidence" value="ECO:0007669"/>
    <property type="project" value="UniProtKB-SubCell"/>
</dbReference>
<feature type="transmembrane region" description="Helical" evidence="7">
    <location>
        <begin position="403"/>
        <end position="424"/>
    </location>
</feature>
<keyword evidence="9" id="KW-1185">Reference proteome</keyword>
<dbReference type="AlphaFoldDB" id="A0A075WRV4"/>
<feature type="transmembrane region" description="Helical" evidence="7">
    <location>
        <begin position="148"/>
        <end position="166"/>
    </location>
</feature>
<dbReference type="STRING" id="289377.HL41_02510"/>
<protein>
    <submittedName>
        <fullName evidence="8">Permease</fullName>
    </submittedName>
</protein>
<evidence type="ECO:0000256" key="6">
    <source>
        <dbReference type="ARBA" id="ARBA00023136"/>
    </source>
</evidence>
<dbReference type="EMBL" id="CP008796">
    <property type="protein sequence ID" value="AIH03755.1"/>
    <property type="molecule type" value="Genomic_DNA"/>
</dbReference>